<evidence type="ECO:0000313" key="2">
    <source>
        <dbReference type="Proteomes" id="UP000198853"/>
    </source>
</evidence>
<dbReference type="Pfam" id="PF06338">
    <property type="entry name" value="ComK"/>
    <property type="match status" value="1"/>
</dbReference>
<name>A0A1G8KNQ9_9BACI</name>
<accession>A0A1G8KNQ9</accession>
<sequence length="151" mass="17782">MTQTIRATYRVNAETMAILSAENGSYIYEREQEIFQCQERPLQIIRKSCLDGGASFAGRIDAVRHKTKLSKKLPIPINVSENWYAFPTAGLRDYDCYWIFYHHIDKIEATNRKCCNIYFHDQQWLPVKKSLYTLRTQMQRTGWVMSLFLTS</sequence>
<dbReference type="EMBL" id="FNEN01000002">
    <property type="protein sequence ID" value="SDI45009.1"/>
    <property type="molecule type" value="Genomic_DNA"/>
</dbReference>
<evidence type="ECO:0000313" key="1">
    <source>
        <dbReference type="EMBL" id="SDI45009.1"/>
    </source>
</evidence>
<dbReference type="InterPro" id="IPR010461">
    <property type="entry name" value="ComK"/>
</dbReference>
<organism evidence="1 2">
    <name type="scientific">Natribacillus halophilus</name>
    <dbReference type="NCBI Taxonomy" id="549003"/>
    <lineage>
        <taxon>Bacteria</taxon>
        <taxon>Bacillati</taxon>
        <taxon>Bacillota</taxon>
        <taxon>Bacilli</taxon>
        <taxon>Bacillales</taxon>
        <taxon>Bacillaceae</taxon>
        <taxon>Natribacillus</taxon>
    </lineage>
</organism>
<dbReference type="Proteomes" id="UP000198853">
    <property type="component" value="Unassembled WGS sequence"/>
</dbReference>
<gene>
    <name evidence="1" type="ORF">SAMN04488123_102214</name>
</gene>
<dbReference type="OrthoDB" id="2417337at2"/>
<reference evidence="1 2" key="1">
    <citation type="submission" date="2016-10" db="EMBL/GenBank/DDBJ databases">
        <authorList>
            <person name="de Groot N.N."/>
        </authorList>
    </citation>
    <scope>NUCLEOTIDE SEQUENCE [LARGE SCALE GENOMIC DNA]</scope>
    <source>
        <strain evidence="1 2">DSM 21771</strain>
    </source>
</reference>
<proteinExistence type="predicted"/>
<dbReference type="RefSeq" id="WP_090396121.1">
    <property type="nucleotide sequence ID" value="NZ_FNEN01000002.1"/>
</dbReference>
<protein>
    <submittedName>
        <fullName evidence="1">Competence protein ComK</fullName>
    </submittedName>
</protein>
<dbReference type="GO" id="GO:0030420">
    <property type="term" value="P:establishment of competence for transformation"/>
    <property type="evidence" value="ECO:0007669"/>
    <property type="project" value="InterPro"/>
</dbReference>
<keyword evidence="2" id="KW-1185">Reference proteome</keyword>
<dbReference type="AlphaFoldDB" id="A0A1G8KNQ9"/>